<dbReference type="InterPro" id="IPR050216">
    <property type="entry name" value="LRR_domain-containing"/>
</dbReference>
<keyword evidence="3" id="KW-0472">Membrane</keyword>
<keyword evidence="1" id="KW-0433">Leucine-rich repeat</keyword>
<name>A0A6B3R6A1_9FLAO</name>
<evidence type="ECO:0000256" key="1">
    <source>
        <dbReference type="ARBA" id="ARBA00022614"/>
    </source>
</evidence>
<feature type="transmembrane region" description="Helical" evidence="3">
    <location>
        <begin position="7"/>
        <end position="24"/>
    </location>
</feature>
<keyword evidence="3" id="KW-1133">Transmembrane helix</keyword>
<keyword evidence="2" id="KW-0677">Repeat</keyword>
<reference evidence="4 5" key="1">
    <citation type="submission" date="2020-02" db="EMBL/GenBank/DDBJ databases">
        <title>Flavobacteriaceae Psychroflexus bacterium YR1-1, complete genome.</title>
        <authorList>
            <person name="Li Y."/>
            <person name="Wu S."/>
        </authorList>
    </citation>
    <scope>NUCLEOTIDE SEQUENCE [LARGE SCALE GENOMIC DNA]</scope>
    <source>
        <strain evidence="4 5">YR1-1</strain>
    </source>
</reference>
<proteinExistence type="predicted"/>
<evidence type="ECO:0000313" key="4">
    <source>
        <dbReference type="EMBL" id="NEV95070.1"/>
    </source>
</evidence>
<dbReference type="AlphaFoldDB" id="A0A6B3R6A1"/>
<evidence type="ECO:0008006" key="6">
    <source>
        <dbReference type="Google" id="ProtNLM"/>
    </source>
</evidence>
<keyword evidence="5" id="KW-1185">Reference proteome</keyword>
<dbReference type="RefSeq" id="WP_164005765.1">
    <property type="nucleotide sequence ID" value="NZ_JAAIKD010000015.1"/>
</dbReference>
<organism evidence="4 5">
    <name type="scientific">Psychroflexus aurantiacus</name>
    <dbReference type="NCBI Taxonomy" id="2709310"/>
    <lineage>
        <taxon>Bacteria</taxon>
        <taxon>Pseudomonadati</taxon>
        <taxon>Bacteroidota</taxon>
        <taxon>Flavobacteriia</taxon>
        <taxon>Flavobacteriales</taxon>
        <taxon>Flavobacteriaceae</taxon>
        <taxon>Psychroflexus</taxon>
    </lineage>
</organism>
<dbReference type="InterPro" id="IPR003591">
    <property type="entry name" value="Leu-rich_rpt_typical-subtyp"/>
</dbReference>
<dbReference type="PROSITE" id="PS51450">
    <property type="entry name" value="LRR"/>
    <property type="match status" value="1"/>
</dbReference>
<comment type="caution">
    <text evidence="4">The sequence shown here is derived from an EMBL/GenBank/DDBJ whole genome shotgun (WGS) entry which is preliminary data.</text>
</comment>
<dbReference type="EMBL" id="JAAIKD010000015">
    <property type="protein sequence ID" value="NEV95070.1"/>
    <property type="molecule type" value="Genomic_DNA"/>
</dbReference>
<dbReference type="InterPro" id="IPR001611">
    <property type="entry name" value="Leu-rich_rpt"/>
</dbReference>
<dbReference type="SMART" id="SM00369">
    <property type="entry name" value="LRR_TYP"/>
    <property type="match status" value="5"/>
</dbReference>
<keyword evidence="3" id="KW-0812">Transmembrane</keyword>
<dbReference type="InterPro" id="IPR032675">
    <property type="entry name" value="LRR_dom_sf"/>
</dbReference>
<dbReference type="SUPFAM" id="SSF52058">
    <property type="entry name" value="L domain-like"/>
    <property type="match status" value="1"/>
</dbReference>
<sequence length="458" mass="52271">MKRITPLKILGILSVLLGLTVAILTGGYLIILGAYFIGLALLLFLFDWLTKKTKTRKAYWISQIALSVAYVAFLTLSYLDWNKHNLIVFPNEFQGDGGIVFGIEGYPELPEMKYWVKTIEIPSNGVLITSTKEEELPNKFQFQYQDGSSLDFRDSTWNFSHSTEFPCILTSSIVKHYSFKIGNNSSSNFQELLSNLCDSMNQGKLVTAYVSEYSPIVKEVETPYLHLQNKGLSKLPQNINTLQVKEIILTGNNFTEFPAEVLNMPQLEELLIGHNPVSKLPDNLESFKNLKRLSINATQIKEFPSDLSALESLETIGLDHNEFKKVPEPILTIPNLKRLGLNNNKLTDLKFIDERLEGLESIYLYSNEIKQIDCEIENLKSLKELLIFDNEIDSIPDCIGSLTNLEKLEIWSNPIKYVTPEIQKLTNLKTVRMEKDNLTEEQMESIRKWLPNAEISFQ</sequence>
<accession>A0A6B3R6A1</accession>
<gene>
    <name evidence="4" type="ORF">G3567_13075</name>
</gene>
<evidence type="ECO:0000256" key="3">
    <source>
        <dbReference type="SAM" id="Phobius"/>
    </source>
</evidence>
<feature type="transmembrane region" description="Helical" evidence="3">
    <location>
        <begin position="58"/>
        <end position="79"/>
    </location>
</feature>
<dbReference type="PANTHER" id="PTHR48051:SF46">
    <property type="entry name" value="LEUCINE RICH REPEAT-CONTAINING DOMAIN PROTEIN"/>
    <property type="match status" value="1"/>
</dbReference>
<dbReference type="Proteomes" id="UP000478505">
    <property type="component" value="Unassembled WGS sequence"/>
</dbReference>
<evidence type="ECO:0000313" key="5">
    <source>
        <dbReference type="Proteomes" id="UP000478505"/>
    </source>
</evidence>
<feature type="transmembrane region" description="Helical" evidence="3">
    <location>
        <begin position="30"/>
        <end position="46"/>
    </location>
</feature>
<dbReference type="PANTHER" id="PTHR48051">
    <property type="match status" value="1"/>
</dbReference>
<dbReference type="Gene3D" id="3.80.10.10">
    <property type="entry name" value="Ribonuclease Inhibitor"/>
    <property type="match status" value="1"/>
</dbReference>
<evidence type="ECO:0000256" key="2">
    <source>
        <dbReference type="ARBA" id="ARBA00022737"/>
    </source>
</evidence>
<protein>
    <recommendedName>
        <fullName evidence="6">Leucine rich repeat-containing protein</fullName>
    </recommendedName>
</protein>
<dbReference type="GO" id="GO:0005737">
    <property type="term" value="C:cytoplasm"/>
    <property type="evidence" value="ECO:0007669"/>
    <property type="project" value="TreeGrafter"/>
</dbReference>